<dbReference type="InterPro" id="IPR002347">
    <property type="entry name" value="SDR_fam"/>
</dbReference>
<evidence type="ECO:0000313" key="4">
    <source>
        <dbReference type="EMBL" id="TDP94326.1"/>
    </source>
</evidence>
<evidence type="ECO:0000256" key="1">
    <source>
        <dbReference type="ARBA" id="ARBA00006484"/>
    </source>
</evidence>
<dbReference type="FunFam" id="3.40.50.720:FF:000084">
    <property type="entry name" value="Short-chain dehydrogenase reductase"/>
    <property type="match status" value="1"/>
</dbReference>
<organism evidence="4 5">
    <name type="scientific">Leucobacter luti</name>
    <dbReference type="NCBI Taxonomy" id="340320"/>
    <lineage>
        <taxon>Bacteria</taxon>
        <taxon>Bacillati</taxon>
        <taxon>Actinomycetota</taxon>
        <taxon>Actinomycetes</taxon>
        <taxon>Micrococcales</taxon>
        <taxon>Microbacteriaceae</taxon>
        <taxon>Leucobacter</taxon>
    </lineage>
</organism>
<dbReference type="Gene3D" id="3.40.50.720">
    <property type="entry name" value="NAD(P)-binding Rossmann-like Domain"/>
    <property type="match status" value="1"/>
</dbReference>
<gene>
    <name evidence="4" type="ORF">EDF62_0741</name>
</gene>
<dbReference type="PRINTS" id="PR00081">
    <property type="entry name" value="GDHRDH"/>
</dbReference>
<keyword evidence="5" id="KW-1185">Reference proteome</keyword>
<reference evidence="4 5" key="1">
    <citation type="submission" date="2019-03" db="EMBL/GenBank/DDBJ databases">
        <title>Genomic analyses of the natural microbiome of Caenorhabditis elegans.</title>
        <authorList>
            <person name="Samuel B."/>
        </authorList>
    </citation>
    <scope>NUCLEOTIDE SEQUENCE [LARGE SCALE GENOMIC DNA]</scope>
    <source>
        <strain evidence="4 5">JUb18</strain>
    </source>
</reference>
<comment type="similarity">
    <text evidence="1">Belongs to the short-chain dehydrogenases/reductases (SDR) family.</text>
</comment>
<dbReference type="OrthoDB" id="272646at2"/>
<dbReference type="PANTHER" id="PTHR43639">
    <property type="entry name" value="OXIDOREDUCTASE, SHORT-CHAIN DEHYDROGENASE/REDUCTASE FAMILY (AFU_ORTHOLOGUE AFUA_5G02870)"/>
    <property type="match status" value="1"/>
</dbReference>
<protein>
    <submittedName>
        <fullName evidence="4">Ketoreductase RED2</fullName>
    </submittedName>
</protein>
<feature type="region of interest" description="Disordered" evidence="3">
    <location>
        <begin position="1"/>
        <end position="26"/>
    </location>
</feature>
<keyword evidence="2" id="KW-0560">Oxidoreductase</keyword>
<accession>A0A4R6S6B6</accession>
<dbReference type="PANTHER" id="PTHR43639:SF1">
    <property type="entry name" value="SHORT-CHAIN DEHYDROGENASE_REDUCTASE FAMILY PROTEIN"/>
    <property type="match status" value="1"/>
</dbReference>
<name>A0A4R6S6B6_9MICO</name>
<sequence length="267" mass="27135">MPVPQRPQSPAAAAAPATTPAPAPIQPPAPVAIVTGATGGIGQAIVRQLDERGYRILAHGAGTVEAGTALAAELRDARYVDADLSDPAQAGAVAEAARGAFGRIDVVINNAGIGVPVPHGDLDAVSPEFFQRMLGVNLAGPWYLIQACAADLARSGAGNVINMTSMAATTVSGSSIPYAVSKAGLEHLTRLLAVALGPEVRVNAIAPGLVDTERTLGWDAIRTQVIESAPLGRSGTPNDIARACLALLDTHYVTGAVLPVDGGQRLV</sequence>
<evidence type="ECO:0000256" key="2">
    <source>
        <dbReference type="ARBA" id="ARBA00023002"/>
    </source>
</evidence>
<dbReference type="PROSITE" id="PS00061">
    <property type="entry name" value="ADH_SHORT"/>
    <property type="match status" value="1"/>
</dbReference>
<feature type="compositionally biased region" description="Low complexity" evidence="3">
    <location>
        <begin position="8"/>
        <end position="18"/>
    </location>
</feature>
<dbReference type="Proteomes" id="UP000295601">
    <property type="component" value="Unassembled WGS sequence"/>
</dbReference>
<dbReference type="SUPFAM" id="SSF51735">
    <property type="entry name" value="NAD(P)-binding Rossmann-fold domains"/>
    <property type="match status" value="1"/>
</dbReference>
<dbReference type="CDD" id="cd05233">
    <property type="entry name" value="SDR_c"/>
    <property type="match status" value="1"/>
</dbReference>
<dbReference type="PRINTS" id="PR00080">
    <property type="entry name" value="SDRFAMILY"/>
</dbReference>
<dbReference type="EMBL" id="SNYA01000002">
    <property type="protein sequence ID" value="TDP94326.1"/>
    <property type="molecule type" value="Genomic_DNA"/>
</dbReference>
<dbReference type="GO" id="GO:0016491">
    <property type="term" value="F:oxidoreductase activity"/>
    <property type="evidence" value="ECO:0007669"/>
    <property type="project" value="UniProtKB-KW"/>
</dbReference>
<dbReference type="InterPro" id="IPR020904">
    <property type="entry name" value="Sc_DH/Rdtase_CS"/>
</dbReference>
<dbReference type="Pfam" id="PF13561">
    <property type="entry name" value="adh_short_C2"/>
    <property type="match status" value="1"/>
</dbReference>
<evidence type="ECO:0000256" key="3">
    <source>
        <dbReference type="SAM" id="MobiDB-lite"/>
    </source>
</evidence>
<proteinExistence type="inferred from homology"/>
<evidence type="ECO:0000313" key="5">
    <source>
        <dbReference type="Proteomes" id="UP000295601"/>
    </source>
</evidence>
<comment type="caution">
    <text evidence="4">The sequence shown here is derived from an EMBL/GenBank/DDBJ whole genome shotgun (WGS) entry which is preliminary data.</text>
</comment>
<dbReference type="AlphaFoldDB" id="A0A4R6S6B6"/>
<dbReference type="InterPro" id="IPR036291">
    <property type="entry name" value="NAD(P)-bd_dom_sf"/>
</dbReference>